<dbReference type="InterPro" id="IPR029752">
    <property type="entry name" value="D-isomer_DH_CS1"/>
</dbReference>
<dbReference type="InterPro" id="IPR050418">
    <property type="entry name" value="D-iso_2-hydroxyacid_DH_PdxB"/>
</dbReference>
<feature type="domain" description="D-isomer specific 2-hydroxyacid dehydrogenase NAD-binding" evidence="6">
    <location>
        <begin position="117"/>
        <end position="253"/>
    </location>
</feature>
<proteinExistence type="inferred from homology"/>
<dbReference type="EMBL" id="PFSA01000016">
    <property type="protein sequence ID" value="PJC33274.1"/>
    <property type="molecule type" value="Genomic_DNA"/>
</dbReference>
<keyword evidence="2 4" id="KW-0560">Oxidoreductase</keyword>
<evidence type="ECO:0000259" key="6">
    <source>
        <dbReference type="Pfam" id="PF02826"/>
    </source>
</evidence>
<dbReference type="PROSITE" id="PS00065">
    <property type="entry name" value="D_2_HYDROXYACID_DH_1"/>
    <property type="match status" value="1"/>
</dbReference>
<dbReference type="GO" id="GO:0016616">
    <property type="term" value="F:oxidoreductase activity, acting on the CH-OH group of donors, NAD or NADP as acceptor"/>
    <property type="evidence" value="ECO:0007669"/>
    <property type="project" value="InterPro"/>
</dbReference>
<dbReference type="InterPro" id="IPR036291">
    <property type="entry name" value="NAD(P)-bd_dom_sf"/>
</dbReference>
<name>A0A2M8F1U6_9BACT</name>
<dbReference type="Pfam" id="PF00389">
    <property type="entry name" value="2-Hacid_dh"/>
    <property type="match status" value="1"/>
</dbReference>
<accession>A0A2M8F1U6</accession>
<evidence type="ECO:0000256" key="4">
    <source>
        <dbReference type="RuleBase" id="RU003719"/>
    </source>
</evidence>
<dbReference type="InterPro" id="IPR006139">
    <property type="entry name" value="D-isomer_2_OHA_DH_cat_dom"/>
</dbReference>
<dbReference type="PANTHER" id="PTHR43761">
    <property type="entry name" value="D-ISOMER SPECIFIC 2-HYDROXYACID DEHYDROGENASE FAMILY PROTEIN (AFU_ORTHOLOGUE AFUA_1G13630)"/>
    <property type="match status" value="1"/>
</dbReference>
<dbReference type="GO" id="GO:0051287">
    <property type="term" value="F:NAD binding"/>
    <property type="evidence" value="ECO:0007669"/>
    <property type="project" value="InterPro"/>
</dbReference>
<dbReference type="Gene3D" id="3.40.50.720">
    <property type="entry name" value="NAD(P)-binding Rossmann-like Domain"/>
    <property type="match status" value="2"/>
</dbReference>
<protein>
    <recommendedName>
        <fullName evidence="9">D-isomer specific 2-hydroxyacid dehydrogenase NAD-binding domain-containing protein</fullName>
    </recommendedName>
</protein>
<evidence type="ECO:0000259" key="5">
    <source>
        <dbReference type="Pfam" id="PF00389"/>
    </source>
</evidence>
<evidence type="ECO:0000256" key="2">
    <source>
        <dbReference type="ARBA" id="ARBA00023002"/>
    </source>
</evidence>
<dbReference type="AlphaFoldDB" id="A0A2M8F1U6"/>
<dbReference type="Pfam" id="PF02826">
    <property type="entry name" value="2-Hacid_dh_C"/>
    <property type="match status" value="1"/>
</dbReference>
<dbReference type="InterPro" id="IPR006140">
    <property type="entry name" value="D-isomer_DH_NAD-bd"/>
</dbReference>
<evidence type="ECO:0000256" key="3">
    <source>
        <dbReference type="ARBA" id="ARBA00023027"/>
    </source>
</evidence>
<evidence type="ECO:0000313" key="7">
    <source>
        <dbReference type="EMBL" id="PJC33274.1"/>
    </source>
</evidence>
<dbReference type="SUPFAM" id="SSF52283">
    <property type="entry name" value="Formate/glycerate dehydrogenase catalytic domain-like"/>
    <property type="match status" value="1"/>
</dbReference>
<organism evidence="7 8">
    <name type="scientific">Candidatus Roizmanbacteria bacterium CG_4_9_14_0_2_um_filter_36_12</name>
    <dbReference type="NCBI Taxonomy" id="1974837"/>
    <lineage>
        <taxon>Bacteria</taxon>
        <taxon>Candidatus Roizmaniibacteriota</taxon>
    </lineage>
</organism>
<feature type="domain" description="D-isomer specific 2-hydroxyacid dehydrogenase catalytic" evidence="5">
    <location>
        <begin position="12"/>
        <end position="306"/>
    </location>
</feature>
<reference evidence="8" key="1">
    <citation type="submission" date="2017-09" db="EMBL/GenBank/DDBJ databases">
        <title>Depth-based differentiation of microbial function through sediment-hosted aquifers and enrichment of novel symbionts in the deep terrestrial subsurface.</title>
        <authorList>
            <person name="Probst A.J."/>
            <person name="Ladd B."/>
            <person name="Jarett J.K."/>
            <person name="Geller-Mcgrath D.E."/>
            <person name="Sieber C.M.K."/>
            <person name="Emerson J.B."/>
            <person name="Anantharaman K."/>
            <person name="Thomas B.C."/>
            <person name="Malmstrom R."/>
            <person name="Stieglmeier M."/>
            <person name="Klingl A."/>
            <person name="Woyke T."/>
            <person name="Ryan C.M."/>
            <person name="Banfield J.F."/>
        </authorList>
    </citation>
    <scope>NUCLEOTIDE SEQUENCE [LARGE SCALE GENOMIC DNA]</scope>
</reference>
<dbReference type="PANTHER" id="PTHR43761:SF1">
    <property type="entry name" value="D-ISOMER SPECIFIC 2-HYDROXYACID DEHYDROGENASE CATALYTIC DOMAIN-CONTAINING PROTEIN-RELATED"/>
    <property type="match status" value="1"/>
</dbReference>
<gene>
    <name evidence="7" type="ORF">CO049_00885</name>
</gene>
<keyword evidence="3" id="KW-0520">NAD</keyword>
<evidence type="ECO:0000313" key="8">
    <source>
        <dbReference type="Proteomes" id="UP000229777"/>
    </source>
</evidence>
<sequence length="306" mass="35099">MKVIFVAPKINISNELIKKLKEYAEVYFFEESPIDIRNIKMLKEKGNKILCPFPEPMAWNFPNKFIKEIPDLKAICLSTTSFSWIDGKLARSLGIHLTNVPNPPNGVAEAAIFAMFAVARRFSVTSKGEKFVYEPCNFLQEVTNKTIGIVGLGRIGSRIAELGKKLGMNVIYWSRNKKKCEYKYMEIEKLFKTADYIFPALVLNDETNKFVSSKLIDLMKPTSSIITTLNKEIVDMNYLLKKVKSKKLYGCAFEDDEKTVMKKFEGNVFVMLPNNWYTKETIDKKMEIWVDNIISVIKGKPINLVN</sequence>
<comment type="caution">
    <text evidence="7">The sequence shown here is derived from an EMBL/GenBank/DDBJ whole genome shotgun (WGS) entry which is preliminary data.</text>
</comment>
<comment type="similarity">
    <text evidence="1 4">Belongs to the D-isomer specific 2-hydroxyacid dehydrogenase family.</text>
</comment>
<dbReference type="SUPFAM" id="SSF51735">
    <property type="entry name" value="NAD(P)-binding Rossmann-fold domains"/>
    <property type="match status" value="1"/>
</dbReference>
<evidence type="ECO:0000256" key="1">
    <source>
        <dbReference type="ARBA" id="ARBA00005854"/>
    </source>
</evidence>
<evidence type="ECO:0008006" key="9">
    <source>
        <dbReference type="Google" id="ProtNLM"/>
    </source>
</evidence>
<dbReference type="Proteomes" id="UP000229777">
    <property type="component" value="Unassembled WGS sequence"/>
</dbReference>